<dbReference type="AlphaFoldDB" id="A0A499UY98"/>
<name>A0A499UY98_9ACTN</name>
<gene>
    <name evidence="1" type="ORF">SSPO_096820</name>
</gene>
<reference evidence="1 2" key="1">
    <citation type="journal article" date="2020" name="Int. J. Syst. Evol. Microbiol.">
        <title>Reclassification of Streptomyces castelarensis and Streptomyces sporoclivatus as later heterotypic synonyms of Streptomyces antimycoticus.</title>
        <authorList>
            <person name="Komaki H."/>
            <person name="Tamura T."/>
        </authorList>
    </citation>
    <scope>NUCLEOTIDE SEQUENCE [LARGE SCALE GENOMIC DNA]</scope>
    <source>
        <strain evidence="1 2">NBRC 100767</strain>
    </source>
</reference>
<evidence type="ECO:0000313" key="2">
    <source>
        <dbReference type="Proteomes" id="UP000463951"/>
    </source>
</evidence>
<protein>
    <submittedName>
        <fullName evidence="1">Uncharacterized protein</fullName>
    </submittedName>
</protein>
<dbReference type="Proteomes" id="UP000463951">
    <property type="component" value="Chromosome"/>
</dbReference>
<accession>A0A499UY98</accession>
<sequence length="75" mass="7884">MHPRRITALGECVADAFAASARTGKELALRVVPGGGPAVFVALSCSMVGLNLSWKDQQAHATTDEEVVRNLGPTH</sequence>
<evidence type="ECO:0000313" key="1">
    <source>
        <dbReference type="EMBL" id="BBJ46964.1"/>
    </source>
</evidence>
<dbReference type="EMBL" id="AP019620">
    <property type="protein sequence ID" value="BBJ46964.1"/>
    <property type="molecule type" value="Genomic_DNA"/>
</dbReference>
<proteinExistence type="predicted"/>
<organism evidence="1 2">
    <name type="scientific">Streptomyces antimycoticus</name>
    <dbReference type="NCBI Taxonomy" id="68175"/>
    <lineage>
        <taxon>Bacteria</taxon>
        <taxon>Bacillati</taxon>
        <taxon>Actinomycetota</taxon>
        <taxon>Actinomycetes</taxon>
        <taxon>Kitasatosporales</taxon>
        <taxon>Streptomycetaceae</taxon>
        <taxon>Streptomyces</taxon>
        <taxon>Streptomyces violaceusniger group</taxon>
    </lineage>
</organism>